<comment type="caution">
    <text evidence="1">The sequence shown here is derived from an EMBL/GenBank/DDBJ whole genome shotgun (WGS) entry which is preliminary data.</text>
</comment>
<evidence type="ECO:0000313" key="2">
    <source>
        <dbReference type="Proteomes" id="UP000593562"/>
    </source>
</evidence>
<proteinExistence type="predicted"/>
<evidence type="ECO:0000313" key="1">
    <source>
        <dbReference type="EMBL" id="KAF5746921.1"/>
    </source>
</evidence>
<sequence length="183" mass="20426">MKREGRQHGMVRTFRVLPDPLNPRPYSRLVNKLDCPPTAGSFTKVRPKPTNHSKFTGKCGKPRCTECHLHPATKSKEKTKGTQKVKSSDVVSNYRLKSWRAVNGRPGFNISGSSATRILDHLDSSDHYMDDEGHEDGFMAEEEEIDESARIDYDDDLGFGDVGVVLEQVEGDDDGGWCVVGEM</sequence>
<protein>
    <submittedName>
        <fullName evidence="1">Uncharacterized protein</fullName>
    </submittedName>
</protein>
<gene>
    <name evidence="1" type="ORF">HS088_TW06G01097</name>
</gene>
<dbReference type="FunCoup" id="A0A7J7DKR1">
    <property type="interactions" value="569"/>
</dbReference>
<keyword evidence="2" id="KW-1185">Reference proteome</keyword>
<accession>A0A7J7DKR1</accession>
<dbReference type="AlphaFoldDB" id="A0A7J7DKR1"/>
<name>A0A7J7DKR1_TRIWF</name>
<dbReference type="PANTHER" id="PTHR34278:SF1">
    <property type="entry name" value="PROTEIN THI031, PUTATIVE-RELATED"/>
    <property type="match status" value="1"/>
</dbReference>
<dbReference type="PANTHER" id="PTHR34278">
    <property type="entry name" value="PROTEIN THI031, PUTATIVE-RELATED"/>
    <property type="match status" value="1"/>
</dbReference>
<dbReference type="Proteomes" id="UP000593562">
    <property type="component" value="Unassembled WGS sequence"/>
</dbReference>
<dbReference type="InParanoid" id="A0A7J7DKR1"/>
<dbReference type="OrthoDB" id="663108at2759"/>
<reference evidence="1 2" key="1">
    <citation type="journal article" date="2020" name="Nat. Commun.">
        <title>Genome of Tripterygium wilfordii and identification of cytochrome P450 involved in triptolide biosynthesis.</title>
        <authorList>
            <person name="Tu L."/>
            <person name="Su P."/>
            <person name="Zhang Z."/>
            <person name="Gao L."/>
            <person name="Wang J."/>
            <person name="Hu T."/>
            <person name="Zhou J."/>
            <person name="Zhang Y."/>
            <person name="Zhao Y."/>
            <person name="Liu Y."/>
            <person name="Song Y."/>
            <person name="Tong Y."/>
            <person name="Lu Y."/>
            <person name="Yang J."/>
            <person name="Xu C."/>
            <person name="Jia M."/>
            <person name="Peters R.J."/>
            <person name="Huang L."/>
            <person name="Gao W."/>
        </authorList>
    </citation>
    <scope>NUCLEOTIDE SEQUENCE [LARGE SCALE GENOMIC DNA]</scope>
    <source>
        <strain evidence="2">cv. XIE 37</strain>
        <tissue evidence="1">Leaf</tissue>
    </source>
</reference>
<organism evidence="1 2">
    <name type="scientific">Tripterygium wilfordii</name>
    <name type="common">Thunder God vine</name>
    <dbReference type="NCBI Taxonomy" id="458696"/>
    <lineage>
        <taxon>Eukaryota</taxon>
        <taxon>Viridiplantae</taxon>
        <taxon>Streptophyta</taxon>
        <taxon>Embryophyta</taxon>
        <taxon>Tracheophyta</taxon>
        <taxon>Spermatophyta</taxon>
        <taxon>Magnoliopsida</taxon>
        <taxon>eudicotyledons</taxon>
        <taxon>Gunneridae</taxon>
        <taxon>Pentapetalae</taxon>
        <taxon>rosids</taxon>
        <taxon>fabids</taxon>
        <taxon>Celastrales</taxon>
        <taxon>Celastraceae</taxon>
        <taxon>Tripterygium</taxon>
    </lineage>
</organism>
<dbReference type="EMBL" id="JAAARO010000006">
    <property type="protein sequence ID" value="KAF5746921.1"/>
    <property type="molecule type" value="Genomic_DNA"/>
</dbReference>